<dbReference type="PROSITE" id="PS51193">
    <property type="entry name" value="HELICASE_ATP_BIND_2"/>
    <property type="match status" value="1"/>
</dbReference>
<keyword evidence="9" id="KW-0411">Iron-sulfur</keyword>
<evidence type="ECO:0000256" key="3">
    <source>
        <dbReference type="ARBA" id="ARBA00022741"/>
    </source>
</evidence>
<dbReference type="PANTHER" id="PTHR11472">
    <property type="entry name" value="DNA REPAIR DEAD HELICASE RAD3/XP-D SUBFAMILY MEMBER"/>
    <property type="match status" value="1"/>
</dbReference>
<dbReference type="InterPro" id="IPR006555">
    <property type="entry name" value="ATP-dep_Helicase_C"/>
</dbReference>
<keyword evidence="10" id="KW-0238">DNA-binding</keyword>
<keyword evidence="1" id="KW-0004">4Fe-4S</keyword>
<evidence type="ECO:0000313" key="16">
    <source>
        <dbReference type="Proteomes" id="UP000604243"/>
    </source>
</evidence>
<dbReference type="PANTHER" id="PTHR11472:SF34">
    <property type="entry name" value="REGULATOR OF TELOMERE ELONGATION HELICASE 1"/>
    <property type="match status" value="1"/>
</dbReference>
<gene>
    <name evidence="15" type="ORF">GCM10010082_28990</name>
</gene>
<dbReference type="InterPro" id="IPR027417">
    <property type="entry name" value="P-loop_NTPase"/>
</dbReference>
<dbReference type="Pfam" id="PF06733">
    <property type="entry name" value="DEAD_2"/>
    <property type="match status" value="1"/>
</dbReference>
<name>A0ABQ3FQL8_9GAMM</name>
<dbReference type="SUPFAM" id="SSF52540">
    <property type="entry name" value="P-loop containing nucleoside triphosphate hydrolases"/>
    <property type="match status" value="1"/>
</dbReference>
<dbReference type="Pfam" id="PF13307">
    <property type="entry name" value="Helicase_C_2"/>
    <property type="match status" value="1"/>
</dbReference>
<keyword evidence="3" id="KW-0547">Nucleotide-binding</keyword>
<evidence type="ECO:0000256" key="11">
    <source>
        <dbReference type="ARBA" id="ARBA00023204"/>
    </source>
</evidence>
<evidence type="ECO:0000313" key="15">
    <source>
        <dbReference type="EMBL" id="GHC32692.1"/>
    </source>
</evidence>
<reference evidence="16" key="1">
    <citation type="journal article" date="2019" name="Int. J. Syst. Evol. Microbiol.">
        <title>The Global Catalogue of Microorganisms (GCM) 10K type strain sequencing project: providing services to taxonomists for standard genome sequencing and annotation.</title>
        <authorList>
            <consortium name="The Broad Institute Genomics Platform"/>
            <consortium name="The Broad Institute Genome Sequencing Center for Infectious Disease"/>
            <person name="Wu L."/>
            <person name="Ma J."/>
        </authorList>
    </citation>
    <scope>NUCLEOTIDE SEQUENCE [LARGE SCALE GENOMIC DNA]</scope>
    <source>
        <strain evidence="16">KCTC 42082</strain>
    </source>
</reference>
<keyword evidence="11" id="KW-0234">DNA repair</keyword>
<evidence type="ECO:0000256" key="10">
    <source>
        <dbReference type="ARBA" id="ARBA00023125"/>
    </source>
</evidence>
<keyword evidence="7" id="KW-0067">ATP-binding</keyword>
<evidence type="ECO:0000256" key="6">
    <source>
        <dbReference type="ARBA" id="ARBA00022806"/>
    </source>
</evidence>
<keyword evidence="6" id="KW-0347">Helicase</keyword>
<evidence type="ECO:0000256" key="5">
    <source>
        <dbReference type="ARBA" id="ARBA00022801"/>
    </source>
</evidence>
<dbReference type="EMBL" id="BMZM01000004">
    <property type="protein sequence ID" value="GHC32692.1"/>
    <property type="molecule type" value="Genomic_DNA"/>
</dbReference>
<evidence type="ECO:0000256" key="1">
    <source>
        <dbReference type="ARBA" id="ARBA00022485"/>
    </source>
</evidence>
<dbReference type="Gene3D" id="3.90.320.10">
    <property type="match status" value="1"/>
</dbReference>
<dbReference type="InterPro" id="IPR014013">
    <property type="entry name" value="Helic_SF1/SF2_ATP-bd_DinG/Rad3"/>
</dbReference>
<dbReference type="SMART" id="SM00491">
    <property type="entry name" value="HELICc2"/>
    <property type="match status" value="1"/>
</dbReference>
<accession>A0ABQ3FQL8</accession>
<comment type="caution">
    <text evidence="15">The sequence shown here is derived from an EMBL/GenBank/DDBJ whole genome shotgun (WGS) entry which is preliminary data.</text>
</comment>
<protein>
    <recommendedName>
        <fullName evidence="14">Helicase ATP-binding domain-containing protein</fullName>
    </recommendedName>
</protein>
<evidence type="ECO:0000256" key="13">
    <source>
        <dbReference type="ARBA" id="ARBA00038058"/>
    </source>
</evidence>
<keyword evidence="5" id="KW-0378">Hydrolase</keyword>
<evidence type="ECO:0000256" key="9">
    <source>
        <dbReference type="ARBA" id="ARBA00023014"/>
    </source>
</evidence>
<keyword evidence="2" id="KW-0479">Metal-binding</keyword>
<proteinExistence type="inferred from homology"/>
<dbReference type="InterPro" id="IPR010614">
    <property type="entry name" value="RAD3-like_helicase_DEAD"/>
</dbReference>
<comment type="similarity">
    <text evidence="13">Belongs to the helicase family. DinG subfamily.</text>
</comment>
<evidence type="ECO:0000256" key="7">
    <source>
        <dbReference type="ARBA" id="ARBA00022840"/>
    </source>
</evidence>
<keyword evidence="12" id="KW-0413">Isomerase</keyword>
<sequence>MSTDHAIMAPADAESPRYRVAVRALCEFTARSGDLDLRFTPAPTAQQGIAGHQVVASRRGEHYEHEVTLEGRYGALIVRGRADGYDPVRQRLEEVKTRRGDIDAMPDNQRALHWAQAKVYAALMCRERELEAIEVALVYFDIEQQRETVLVETMDRHTLEAFFIAQCERFIDWAEQELAHETARAQALGQLAFPHADFRPGQRALAESVFKAISTRRDLMLQAPTGIGKTLGTLFPALKAMPGQQLDRLFFLTARTTGRRLALEALTTLGMANSCEEAGEPGVRTLELIARDKACEHPELACHGDSCPLASGFYDRLPGARQAAVQQGFLDHDSLRSVALAHRVCPYYLGQEMAHWCDVVIGDVNYWFDTSAMLYALTRQHQWRVSVLIDEAHNLVERGRAMYGAEFDQNRFAAARREAPAALKRVLDRLWRQWKALLREHDGDYICLDAPPRKLFNALSQFVTSVGDLMVETPIALESALLEAWFDAMQIVRIAELAGECDASHYLFDIERRGRSATLSLRNVVPAPLLAARFEGAHAAILFSATLSPGHYYRDQLGLGSSTPWLEMASPFTAGQLEVHLAGHISTRYRDRRASLAPIAELMAHQFHQRPGNYLAFFSSFDYLEQVSEALAEHAPDVPQWSQARRMSEPERDAFLARFTPKGQGIGFAVLGGIFGEGIDLPGERLIGAFVATLGLAQFNPVNEQMKTRMEALFGDGYRYAYLYPGITRVVQAAGRVIRSPEDQGVIHLIDDRFRRGEIQALLPRWWTLPPGARHNVDIR</sequence>
<dbReference type="InterPro" id="IPR011604">
    <property type="entry name" value="PDDEXK-like_dom_sf"/>
</dbReference>
<dbReference type="InterPro" id="IPR006554">
    <property type="entry name" value="Helicase-like_DEXD_c2"/>
</dbReference>
<keyword evidence="8" id="KW-0408">Iron</keyword>
<evidence type="ECO:0000256" key="2">
    <source>
        <dbReference type="ARBA" id="ARBA00022723"/>
    </source>
</evidence>
<keyword evidence="16" id="KW-1185">Reference proteome</keyword>
<keyword evidence="4" id="KW-0227">DNA damage</keyword>
<organism evidence="15 16">
    <name type="scientific">Kushneria pakistanensis</name>
    <dbReference type="NCBI Taxonomy" id="1508770"/>
    <lineage>
        <taxon>Bacteria</taxon>
        <taxon>Pseudomonadati</taxon>
        <taxon>Pseudomonadota</taxon>
        <taxon>Gammaproteobacteria</taxon>
        <taxon>Oceanospirillales</taxon>
        <taxon>Halomonadaceae</taxon>
        <taxon>Kushneria</taxon>
    </lineage>
</organism>
<feature type="domain" description="Helicase ATP-binding" evidence="14">
    <location>
        <begin position="188"/>
        <end position="450"/>
    </location>
</feature>
<dbReference type="Gene3D" id="3.40.50.300">
    <property type="entry name" value="P-loop containing nucleotide triphosphate hydrolases"/>
    <property type="match status" value="2"/>
</dbReference>
<dbReference type="InterPro" id="IPR045028">
    <property type="entry name" value="DinG/Rad3-like"/>
</dbReference>
<evidence type="ECO:0000256" key="8">
    <source>
        <dbReference type="ARBA" id="ARBA00023004"/>
    </source>
</evidence>
<evidence type="ECO:0000256" key="4">
    <source>
        <dbReference type="ARBA" id="ARBA00022763"/>
    </source>
</evidence>
<evidence type="ECO:0000259" key="14">
    <source>
        <dbReference type="PROSITE" id="PS51193"/>
    </source>
</evidence>
<evidence type="ECO:0000256" key="12">
    <source>
        <dbReference type="ARBA" id="ARBA00023235"/>
    </source>
</evidence>
<dbReference type="SMART" id="SM00488">
    <property type="entry name" value="DEXDc2"/>
    <property type="match status" value="1"/>
</dbReference>
<dbReference type="Proteomes" id="UP000604243">
    <property type="component" value="Unassembled WGS sequence"/>
</dbReference>